<keyword evidence="2" id="KW-0997">Cell inner membrane</keyword>
<evidence type="ECO:0000256" key="6">
    <source>
        <dbReference type="SAM" id="Phobius"/>
    </source>
</evidence>
<evidence type="ECO:0000256" key="1">
    <source>
        <dbReference type="ARBA" id="ARBA00022475"/>
    </source>
</evidence>
<evidence type="ECO:0000313" key="8">
    <source>
        <dbReference type="Proteomes" id="UP000529637"/>
    </source>
</evidence>
<keyword evidence="8" id="KW-1185">Reference proteome</keyword>
<evidence type="ECO:0000256" key="3">
    <source>
        <dbReference type="ARBA" id="ARBA00022692"/>
    </source>
</evidence>
<organism evidence="7 8">
    <name type="scientific">Piscinibacter koreensis</name>
    <dbReference type="NCBI Taxonomy" id="2742824"/>
    <lineage>
        <taxon>Bacteria</taxon>
        <taxon>Pseudomonadati</taxon>
        <taxon>Pseudomonadota</taxon>
        <taxon>Betaproteobacteria</taxon>
        <taxon>Burkholderiales</taxon>
        <taxon>Sphaerotilaceae</taxon>
        <taxon>Piscinibacter</taxon>
    </lineage>
</organism>
<dbReference type="GO" id="GO:0015221">
    <property type="term" value="F:lipopolysaccharide transmembrane transporter activity"/>
    <property type="evidence" value="ECO:0007669"/>
    <property type="project" value="InterPro"/>
</dbReference>
<keyword evidence="4 6" id="KW-1133">Transmembrane helix</keyword>
<evidence type="ECO:0000313" key="7">
    <source>
        <dbReference type="EMBL" id="NUZ04405.1"/>
    </source>
</evidence>
<keyword evidence="1" id="KW-1003">Cell membrane</keyword>
<dbReference type="Gene3D" id="2.60.450.10">
    <property type="entry name" value="Lipopolysaccharide (LPS) transport protein A like domain"/>
    <property type="match status" value="1"/>
</dbReference>
<protein>
    <submittedName>
        <fullName evidence="7">LPS export ABC transporter periplasmic protein LptC</fullName>
    </submittedName>
</protein>
<keyword evidence="5 6" id="KW-0472">Membrane</keyword>
<dbReference type="InterPro" id="IPR010664">
    <property type="entry name" value="LipoPS_assembly_LptC-rel"/>
</dbReference>
<dbReference type="GO" id="GO:0005886">
    <property type="term" value="C:plasma membrane"/>
    <property type="evidence" value="ECO:0007669"/>
    <property type="project" value="InterPro"/>
</dbReference>
<dbReference type="EMBL" id="JABWMJ010000001">
    <property type="protein sequence ID" value="NUZ04405.1"/>
    <property type="molecule type" value="Genomic_DNA"/>
</dbReference>
<feature type="transmembrane region" description="Helical" evidence="6">
    <location>
        <begin position="37"/>
        <end position="57"/>
    </location>
</feature>
<dbReference type="InterPro" id="IPR026265">
    <property type="entry name" value="LptC"/>
</dbReference>
<dbReference type="NCBIfam" id="TIGR04409">
    <property type="entry name" value="LptC_YrbK"/>
    <property type="match status" value="1"/>
</dbReference>
<reference evidence="7 8" key="1">
    <citation type="submission" date="2020-06" db="EMBL/GenBank/DDBJ databases">
        <title>Schlegella sp. ID0723 isolated from air conditioner.</title>
        <authorList>
            <person name="Kim D.Y."/>
            <person name="Kim D.-U."/>
        </authorList>
    </citation>
    <scope>NUCLEOTIDE SEQUENCE [LARGE SCALE GENOMIC DNA]</scope>
    <source>
        <strain evidence="7 8">ID0723</strain>
    </source>
</reference>
<dbReference type="GO" id="GO:0017089">
    <property type="term" value="F:glycolipid transfer activity"/>
    <property type="evidence" value="ECO:0007669"/>
    <property type="project" value="TreeGrafter"/>
</dbReference>
<name>A0A7Y6NJM6_9BURK</name>
<proteinExistence type="predicted"/>
<comment type="caution">
    <text evidence="7">The sequence shown here is derived from an EMBL/GenBank/DDBJ whole genome shotgun (WGS) entry which is preliminary data.</text>
</comment>
<evidence type="ECO:0000256" key="5">
    <source>
        <dbReference type="ARBA" id="ARBA00023136"/>
    </source>
</evidence>
<dbReference type="GO" id="GO:0030288">
    <property type="term" value="C:outer membrane-bounded periplasmic space"/>
    <property type="evidence" value="ECO:0007669"/>
    <property type="project" value="TreeGrafter"/>
</dbReference>
<evidence type="ECO:0000256" key="4">
    <source>
        <dbReference type="ARBA" id="ARBA00022989"/>
    </source>
</evidence>
<dbReference type="AlphaFoldDB" id="A0A7Y6NJM6"/>
<sequence>MERADPALDDTAGIDLSFAGPPVAPALPWHQRALDVASAYLPLILMAALAGATWWLVTQAPSLDGPAGPAAPRHEPDYTMTTFMIQRFGPDGALRTQIEGDRLRHYPDTDTLEIDNPRFRAIAADGNVTLASAKRALSNGDGSEVQLFDDAKVTRNGKGPNDPPLEFRSEFLHAFRNIERVRSNRPVTVTQGDSRVQADAMEYDNLTQTVDLKGRTRALFESRGGGVSR</sequence>
<dbReference type="RefSeq" id="WP_176065325.1">
    <property type="nucleotide sequence ID" value="NZ_JABWMJ010000001.1"/>
</dbReference>
<dbReference type="InterPro" id="IPR052363">
    <property type="entry name" value="LPS_export_LptC"/>
</dbReference>
<gene>
    <name evidence="7" type="primary">lptC</name>
    <name evidence="7" type="ORF">HQN59_01385</name>
</gene>
<keyword evidence="3 6" id="KW-0812">Transmembrane</keyword>
<dbReference type="PANTHER" id="PTHR37481:SF1">
    <property type="entry name" value="LIPOPOLYSACCHARIDE EXPORT SYSTEM PROTEIN LPTC"/>
    <property type="match status" value="1"/>
</dbReference>
<dbReference type="PANTHER" id="PTHR37481">
    <property type="entry name" value="LIPOPOLYSACCHARIDE EXPORT SYSTEM PROTEIN LPTC"/>
    <property type="match status" value="1"/>
</dbReference>
<dbReference type="Pfam" id="PF06835">
    <property type="entry name" value="LptC"/>
    <property type="match status" value="1"/>
</dbReference>
<accession>A0A7Y6NJM6</accession>
<evidence type="ECO:0000256" key="2">
    <source>
        <dbReference type="ARBA" id="ARBA00022519"/>
    </source>
</evidence>
<dbReference type="Proteomes" id="UP000529637">
    <property type="component" value="Unassembled WGS sequence"/>
</dbReference>